<accession>A0ABN9ZEE3</accession>
<gene>
    <name evidence="3" type="ORF">MPIPNATIZW_LOCUS4986</name>
</gene>
<organism evidence="3 4">
    <name type="scientific">Pipistrellus nathusii</name>
    <name type="common">Nathusius' pipistrelle</name>
    <dbReference type="NCBI Taxonomy" id="59473"/>
    <lineage>
        <taxon>Eukaryota</taxon>
        <taxon>Metazoa</taxon>
        <taxon>Chordata</taxon>
        <taxon>Craniata</taxon>
        <taxon>Vertebrata</taxon>
        <taxon>Euteleostomi</taxon>
        <taxon>Mammalia</taxon>
        <taxon>Eutheria</taxon>
        <taxon>Laurasiatheria</taxon>
        <taxon>Chiroptera</taxon>
        <taxon>Yangochiroptera</taxon>
        <taxon>Vespertilionidae</taxon>
        <taxon>Pipistrellus</taxon>
    </lineage>
</organism>
<keyword evidence="1" id="KW-1133">Transmembrane helix</keyword>
<evidence type="ECO:0000313" key="4">
    <source>
        <dbReference type="Proteomes" id="UP001314169"/>
    </source>
</evidence>
<evidence type="ECO:0000259" key="2">
    <source>
        <dbReference type="Pfam" id="PF00646"/>
    </source>
</evidence>
<sequence length="136" mass="15633">MGHEDSVKLRIQHEVEASDLVPSALLCHQPEKVPQAASSNGPQCPLFFPQMLTYILSFLPLSDQKEASLVSRAWYYAAQNALREVRCLPSPGPFSVVSHISLFMALLIHRPFILFIIHIHIYIMFKHTWLWDYTDE</sequence>
<feature type="domain" description="F-box" evidence="2">
    <location>
        <begin position="51"/>
        <end position="79"/>
    </location>
</feature>
<name>A0ABN9ZEE3_PIPNA</name>
<protein>
    <recommendedName>
        <fullName evidence="2">F-box domain-containing protein</fullName>
    </recommendedName>
</protein>
<evidence type="ECO:0000256" key="1">
    <source>
        <dbReference type="SAM" id="Phobius"/>
    </source>
</evidence>
<dbReference type="SUPFAM" id="SSF81383">
    <property type="entry name" value="F-box domain"/>
    <property type="match status" value="1"/>
</dbReference>
<dbReference type="Pfam" id="PF00646">
    <property type="entry name" value="F-box"/>
    <property type="match status" value="1"/>
</dbReference>
<dbReference type="Proteomes" id="UP001314169">
    <property type="component" value="Chromosome 15"/>
</dbReference>
<keyword evidence="1" id="KW-0812">Transmembrane</keyword>
<keyword evidence="1" id="KW-0472">Membrane</keyword>
<evidence type="ECO:0000313" key="3">
    <source>
        <dbReference type="EMBL" id="CAK6436680.1"/>
    </source>
</evidence>
<dbReference type="EMBL" id="OY882872">
    <property type="protein sequence ID" value="CAK6436680.1"/>
    <property type="molecule type" value="Genomic_DNA"/>
</dbReference>
<reference evidence="3" key="1">
    <citation type="submission" date="2023-12" db="EMBL/GenBank/DDBJ databases">
        <authorList>
            <person name="Brown T."/>
        </authorList>
    </citation>
    <scope>NUCLEOTIDE SEQUENCE</scope>
</reference>
<dbReference type="Gene3D" id="1.20.1280.50">
    <property type="match status" value="1"/>
</dbReference>
<proteinExistence type="predicted"/>
<feature type="transmembrane region" description="Helical" evidence="1">
    <location>
        <begin position="102"/>
        <end position="125"/>
    </location>
</feature>
<dbReference type="InterPro" id="IPR001810">
    <property type="entry name" value="F-box_dom"/>
</dbReference>
<dbReference type="InterPro" id="IPR036047">
    <property type="entry name" value="F-box-like_dom_sf"/>
</dbReference>
<keyword evidence="4" id="KW-1185">Reference proteome</keyword>